<evidence type="ECO:0000313" key="10">
    <source>
        <dbReference type="EMBL" id="TFD73484.1"/>
    </source>
</evidence>
<dbReference type="GO" id="GO:0006826">
    <property type="term" value="P:iron ion transport"/>
    <property type="evidence" value="ECO:0007669"/>
    <property type="project" value="UniProtKB-KW"/>
</dbReference>
<evidence type="ECO:0000259" key="9">
    <source>
        <dbReference type="SMART" id="SM00382"/>
    </source>
</evidence>
<evidence type="ECO:0000256" key="1">
    <source>
        <dbReference type="ARBA" id="ARBA00004202"/>
    </source>
</evidence>
<keyword evidence="3" id="KW-1003">Cell membrane</keyword>
<keyword evidence="5" id="KW-0408">Iron</keyword>
<dbReference type="InterPro" id="IPR027417">
    <property type="entry name" value="P-loop_NTPase"/>
</dbReference>
<protein>
    <submittedName>
        <fullName evidence="10">ATP-binding cassette domain-containing protein</fullName>
    </submittedName>
</protein>
<accession>A0A4R9B0H8</accession>
<comment type="caution">
    <text evidence="10">The sequence shown here is derived from an EMBL/GenBank/DDBJ whole genome shotgun (WGS) entry which is preliminary data.</text>
</comment>
<organism evidence="10 11">
    <name type="scientific">Cryobacterium gelidum</name>
    <dbReference type="NCBI Taxonomy" id="1259164"/>
    <lineage>
        <taxon>Bacteria</taxon>
        <taxon>Bacillati</taxon>
        <taxon>Actinomycetota</taxon>
        <taxon>Actinomycetes</taxon>
        <taxon>Micrococcales</taxon>
        <taxon>Microbacteriaceae</taxon>
        <taxon>Cryobacterium</taxon>
    </lineage>
</organism>
<evidence type="ECO:0000256" key="4">
    <source>
        <dbReference type="ARBA" id="ARBA00022496"/>
    </source>
</evidence>
<dbReference type="EMBL" id="SOHL01000003">
    <property type="protein sequence ID" value="TFD73484.1"/>
    <property type="molecule type" value="Genomic_DNA"/>
</dbReference>
<keyword evidence="10" id="KW-0547">Nucleotide-binding</keyword>
<comment type="subcellular location">
    <subcellularLocation>
        <location evidence="1">Cell membrane</location>
        <topology evidence="1">Peripheral membrane protein</topology>
    </subcellularLocation>
</comment>
<proteinExistence type="predicted"/>
<reference evidence="10 11" key="1">
    <citation type="submission" date="2019-03" db="EMBL/GenBank/DDBJ databases">
        <title>Genomics of glacier-inhabiting Cryobacterium strains.</title>
        <authorList>
            <person name="Liu Q."/>
            <person name="Xin Y.-H."/>
        </authorList>
    </citation>
    <scope>NUCLEOTIDE SEQUENCE [LARGE SCALE GENOMIC DNA]</scope>
    <source>
        <strain evidence="10 11">Hz16</strain>
    </source>
</reference>
<dbReference type="PANTHER" id="PTHR42771">
    <property type="entry name" value="IRON(3+)-HYDROXAMATE IMPORT ATP-BINDING PROTEIN FHUC"/>
    <property type="match status" value="1"/>
</dbReference>
<feature type="domain" description="AAA+ ATPase" evidence="9">
    <location>
        <begin position="74"/>
        <end position="237"/>
    </location>
</feature>
<dbReference type="GO" id="GO:0005886">
    <property type="term" value="C:plasma membrane"/>
    <property type="evidence" value="ECO:0007669"/>
    <property type="project" value="UniProtKB-SubCell"/>
</dbReference>
<name>A0A4R9B0H8_9MICO</name>
<keyword evidence="2" id="KW-0813">Transport</keyword>
<evidence type="ECO:0000313" key="11">
    <source>
        <dbReference type="Proteomes" id="UP000297983"/>
    </source>
</evidence>
<dbReference type="InterPro" id="IPR003593">
    <property type="entry name" value="AAA+_ATPase"/>
</dbReference>
<feature type="region of interest" description="Disordered" evidence="8">
    <location>
        <begin position="14"/>
        <end position="37"/>
    </location>
</feature>
<dbReference type="PANTHER" id="PTHR42771:SF2">
    <property type="entry name" value="IRON(3+)-HYDROXAMATE IMPORT ATP-BINDING PROTEIN FHUC"/>
    <property type="match status" value="1"/>
</dbReference>
<keyword evidence="4" id="KW-0410">Iron transport</keyword>
<keyword evidence="10" id="KW-0067">ATP-binding</keyword>
<evidence type="ECO:0000256" key="7">
    <source>
        <dbReference type="ARBA" id="ARBA00023136"/>
    </source>
</evidence>
<sequence>MALATRAINWGNGIDRDTIPSPHAVKQPAKPASSPINALPLRRVEEYPPNRMDRAAWPATLAPVRRLLDDGLELGPMTILVGDNGSGKSTLVEAIAMAFGMNAEGGSTNAMTRTYPSESNLADHLQLVRGGGASRRGFFLRAETMHGLFTYLESIGDTGSFHQRSHGESFLDLVVARSEMHGLWILDEPESALSLPGCLALIGLLRDLINGGSQVLLSTHSPVLAAYPDADRYEIGEWGIRACEYDDLDLVRNWRAFLDAPERFLRHTT</sequence>
<keyword evidence="11" id="KW-1185">Reference proteome</keyword>
<dbReference type="AlphaFoldDB" id="A0A4R9B0H8"/>
<keyword evidence="6" id="KW-0406">Ion transport</keyword>
<evidence type="ECO:0000256" key="8">
    <source>
        <dbReference type="SAM" id="MobiDB-lite"/>
    </source>
</evidence>
<gene>
    <name evidence="10" type="ORF">E3T50_00595</name>
</gene>
<evidence type="ECO:0000256" key="2">
    <source>
        <dbReference type="ARBA" id="ARBA00022448"/>
    </source>
</evidence>
<dbReference type="InterPro" id="IPR051535">
    <property type="entry name" value="Siderophore_ABC-ATPase"/>
</dbReference>
<dbReference type="GO" id="GO:0006302">
    <property type="term" value="P:double-strand break repair"/>
    <property type="evidence" value="ECO:0007669"/>
    <property type="project" value="InterPro"/>
</dbReference>
<keyword evidence="7" id="KW-0472">Membrane</keyword>
<dbReference type="InterPro" id="IPR038729">
    <property type="entry name" value="Rad50/SbcC_AAA"/>
</dbReference>
<dbReference type="Proteomes" id="UP000297983">
    <property type="component" value="Unassembled WGS sequence"/>
</dbReference>
<dbReference type="Pfam" id="PF13476">
    <property type="entry name" value="AAA_23"/>
    <property type="match status" value="1"/>
</dbReference>
<evidence type="ECO:0000256" key="5">
    <source>
        <dbReference type="ARBA" id="ARBA00023004"/>
    </source>
</evidence>
<evidence type="ECO:0000256" key="3">
    <source>
        <dbReference type="ARBA" id="ARBA00022475"/>
    </source>
</evidence>
<evidence type="ECO:0000256" key="6">
    <source>
        <dbReference type="ARBA" id="ARBA00023065"/>
    </source>
</evidence>
<dbReference type="Gene3D" id="3.40.50.300">
    <property type="entry name" value="P-loop containing nucleotide triphosphate hydrolases"/>
    <property type="match status" value="2"/>
</dbReference>
<dbReference type="GO" id="GO:0005524">
    <property type="term" value="F:ATP binding"/>
    <property type="evidence" value="ECO:0007669"/>
    <property type="project" value="UniProtKB-KW"/>
</dbReference>
<dbReference type="GO" id="GO:0016887">
    <property type="term" value="F:ATP hydrolysis activity"/>
    <property type="evidence" value="ECO:0007669"/>
    <property type="project" value="InterPro"/>
</dbReference>
<dbReference type="SMART" id="SM00382">
    <property type="entry name" value="AAA"/>
    <property type="match status" value="1"/>
</dbReference>
<dbReference type="SUPFAM" id="SSF52540">
    <property type="entry name" value="P-loop containing nucleoside triphosphate hydrolases"/>
    <property type="match status" value="1"/>
</dbReference>